<evidence type="ECO:0000313" key="2">
    <source>
        <dbReference type="Proteomes" id="UP001162992"/>
    </source>
</evidence>
<gene>
    <name evidence="1" type="ORF">O6H91_22G060100</name>
</gene>
<keyword evidence="2" id="KW-1185">Reference proteome</keyword>
<comment type="caution">
    <text evidence="1">The sequence shown here is derived from an EMBL/GenBank/DDBJ whole genome shotgun (WGS) entry which is preliminary data.</text>
</comment>
<proteinExistence type="predicted"/>
<protein>
    <submittedName>
        <fullName evidence="1">Uncharacterized protein</fullName>
    </submittedName>
</protein>
<sequence length="697" mass="78041">MAILSRGKSFMESMMGEGSPKDLFGRGKREQQEQKDTQHKLERTASGGRRWIKELSSLANVVVGQCARILLLQPDELQQHFEEEAPVSAKYQAKYARNLLEYCCFQALSVATRVSGHLKDKDFRRLTFDMMLAWEAPGVSSTPSVKVDVESTVGPNAFARLAPAIPVVADIVTAHYQFEALTASTGGRLSFPVYDKYLGELEKSIRTMKSLATPSLISTLNIGKDEMVIDVDGTATTQPVLQHIGLSTWPGRLTLTDQALYCEALRVVSYDKPKKFELSADLRHVVKPDLTGPWGARLFDKAVMYKSDAVPEPVVLEFPELTGHTRRDYWFNIIREVVLAHNFIRKYHLESDAQAEAQAKAVLGIARLRATKETFHLLPVRPDLLLTFSVAEQLPGGDIVLEALADKLRKGDSEISLANELAISDKLQSNHGESNSVPSPSESGARANVFKEDGMVVGHVLIGDLTQLEKAVLQSQVTSKKVEAAQATIDGVKVEGIGTNLAVMKELLDPIILFGSWLQAIAAWHDPFQSSMFLLVMSYIIYRNWLGFVLPTMLAVCIAHIMRLRYMNKGPRNLEVVVPLPPRQNTLEQLMVLQEALNQLEEIIQSGNIFLLKIHALFLSALPQATDQVIWLLSGITVVLACIPFRIIFLIIFLDIFTRQNSIRRESTERLMRRLRDWWYGIPVISVRFIKPKDKTQ</sequence>
<reference evidence="2" key="1">
    <citation type="journal article" date="2024" name="Proc. Natl. Acad. Sci. U.S.A.">
        <title>Extraordinary preservation of gene collinearity over three hundred million years revealed in homosporous lycophytes.</title>
        <authorList>
            <person name="Li C."/>
            <person name="Wickell D."/>
            <person name="Kuo L.Y."/>
            <person name="Chen X."/>
            <person name="Nie B."/>
            <person name="Liao X."/>
            <person name="Peng D."/>
            <person name="Ji J."/>
            <person name="Jenkins J."/>
            <person name="Williams M."/>
            <person name="Shu S."/>
            <person name="Plott C."/>
            <person name="Barry K."/>
            <person name="Rajasekar S."/>
            <person name="Grimwood J."/>
            <person name="Han X."/>
            <person name="Sun S."/>
            <person name="Hou Z."/>
            <person name="He W."/>
            <person name="Dai G."/>
            <person name="Sun C."/>
            <person name="Schmutz J."/>
            <person name="Leebens-Mack J.H."/>
            <person name="Li F.W."/>
            <person name="Wang L."/>
        </authorList>
    </citation>
    <scope>NUCLEOTIDE SEQUENCE [LARGE SCALE GENOMIC DNA]</scope>
    <source>
        <strain evidence="2">cv. PW_Plant_1</strain>
    </source>
</reference>
<dbReference type="EMBL" id="CM055113">
    <property type="protein sequence ID" value="KAJ7516496.1"/>
    <property type="molecule type" value="Genomic_DNA"/>
</dbReference>
<accession>A0ACC2AGB2</accession>
<evidence type="ECO:0000313" key="1">
    <source>
        <dbReference type="EMBL" id="KAJ7516496.1"/>
    </source>
</evidence>
<organism evidence="1 2">
    <name type="scientific">Diphasiastrum complanatum</name>
    <name type="common">Issler's clubmoss</name>
    <name type="synonym">Lycopodium complanatum</name>
    <dbReference type="NCBI Taxonomy" id="34168"/>
    <lineage>
        <taxon>Eukaryota</taxon>
        <taxon>Viridiplantae</taxon>
        <taxon>Streptophyta</taxon>
        <taxon>Embryophyta</taxon>
        <taxon>Tracheophyta</taxon>
        <taxon>Lycopodiopsida</taxon>
        <taxon>Lycopodiales</taxon>
        <taxon>Lycopodiaceae</taxon>
        <taxon>Lycopodioideae</taxon>
        <taxon>Diphasiastrum</taxon>
    </lineage>
</organism>
<name>A0ACC2AGB2_DIPCM</name>
<dbReference type="Proteomes" id="UP001162992">
    <property type="component" value="Chromosome 22"/>
</dbReference>